<dbReference type="GeneID" id="57487735"/>
<dbReference type="Proteomes" id="UP000230886">
    <property type="component" value="Unassembled WGS sequence"/>
</dbReference>
<evidence type="ECO:0000313" key="1">
    <source>
        <dbReference type="EMBL" id="PCK27722.1"/>
    </source>
</evidence>
<dbReference type="RefSeq" id="WP_020969214.1">
    <property type="nucleotide sequence ID" value="NZ_NOVD01000004.1"/>
</dbReference>
<evidence type="ECO:0000313" key="2">
    <source>
        <dbReference type="Proteomes" id="UP000230886"/>
    </source>
</evidence>
<dbReference type="SUPFAM" id="SSF53697">
    <property type="entry name" value="SIS domain"/>
    <property type="match status" value="1"/>
</dbReference>
<proteinExistence type="predicted"/>
<accession>A0A2A5JED1</accession>
<dbReference type="EMBL" id="NOVD01000004">
    <property type="protein sequence ID" value="PCK27722.1"/>
    <property type="molecule type" value="Genomic_DNA"/>
</dbReference>
<dbReference type="AlphaFoldDB" id="A0A2A5JED1"/>
<protein>
    <submittedName>
        <fullName evidence="1">TobH protein</fullName>
    </submittedName>
</protein>
<comment type="caution">
    <text evidence="1">The sequence shown here is derived from an EMBL/GenBank/DDBJ whole genome shotgun (WGS) entry which is preliminary data.</text>
</comment>
<dbReference type="InterPro" id="IPR046348">
    <property type="entry name" value="SIS_dom_sf"/>
</dbReference>
<name>A0A2A5JED1_RHOSG</name>
<dbReference type="GO" id="GO:1901135">
    <property type="term" value="P:carbohydrate derivative metabolic process"/>
    <property type="evidence" value="ECO:0007669"/>
    <property type="project" value="InterPro"/>
</dbReference>
<gene>
    <name evidence="1" type="ORF">CHR55_09445</name>
</gene>
<dbReference type="GO" id="GO:0097367">
    <property type="term" value="F:carbohydrate derivative binding"/>
    <property type="evidence" value="ECO:0007669"/>
    <property type="project" value="InterPro"/>
</dbReference>
<sequence length="364" mass="37677">MTAPMPLLDLDDSEGLSAADSEGLLRSVAMGGAQIRATASAVGEGVISRLAGLRPRSVVLIAGAGGARHGARIALALVGDSIGCPLLVLDRTPSWAGPLDVIIVAGDDAGDPRLVESVDSAVRRGAEVVVAVPDEGPMRAVAAGRTMSLPPRLYASPRHTMTRFLAVFLAVAAEIEGKGSIEDRSAVLGRIADAVDAEALRDGPANEVFHNPAKSLATRMSGRRVVLCGSGSVTTALAEFSSVSLMSSGLNAAAAEMSEVIRSARALFAPDAASRDSVFHDPFFHDPQLDGALPTPPARAFVFATESTRGEARRRMDALADADLVVAADEDQTNVVISEMEQVFVLASRVDMAAAYVQLTGGAK</sequence>
<reference evidence="1 2" key="1">
    <citation type="submission" date="2017-07" db="EMBL/GenBank/DDBJ databases">
        <title>Draft sequence of Rhodococcus enclensis 23b-28.</title>
        <authorList>
            <person name="Besaury L."/>
            <person name="Sancelme M."/>
            <person name="Amato P."/>
            <person name="Lallement A."/>
            <person name="Delort A.-M."/>
        </authorList>
    </citation>
    <scope>NUCLEOTIDE SEQUENCE [LARGE SCALE GENOMIC DNA]</scope>
    <source>
        <strain evidence="1 2">23b-28</strain>
    </source>
</reference>
<organism evidence="1 2">
    <name type="scientific">Rhodococcus qingshengii</name>
    <dbReference type="NCBI Taxonomy" id="334542"/>
    <lineage>
        <taxon>Bacteria</taxon>
        <taxon>Bacillati</taxon>
        <taxon>Actinomycetota</taxon>
        <taxon>Actinomycetes</taxon>
        <taxon>Mycobacteriales</taxon>
        <taxon>Nocardiaceae</taxon>
        <taxon>Rhodococcus</taxon>
        <taxon>Rhodococcus erythropolis group</taxon>
    </lineage>
</organism>